<reference evidence="5 7" key="1">
    <citation type="submission" date="2011-06" db="EMBL/GenBank/DDBJ databases">
        <authorList>
            <person name="Harkins D.M."/>
            <person name="Madupu R."/>
            <person name="Durkin A.S."/>
            <person name="Torralba M."/>
            <person name="Methe B."/>
            <person name="Sutton G.G."/>
            <person name="Nelson K.E."/>
        </authorList>
    </citation>
    <scope>NUCLEOTIDE SEQUENCE [LARGE SCALE GENOMIC DNA]</scope>
    <source>
        <strain evidence="5 7">SK1060</strain>
    </source>
</reference>
<evidence type="ECO:0000256" key="4">
    <source>
        <dbReference type="SAM" id="Phobius"/>
    </source>
</evidence>
<reference evidence="6 8" key="2">
    <citation type="submission" date="2013-09" db="EMBL/GenBank/DDBJ databases">
        <title>Genome Sequences of seven clinical isolates and type strains of anginosus group streptococci.</title>
        <authorList>
            <person name="Maruyama F."/>
            <person name="Sakurai A."/>
            <person name="Ogura Y."/>
            <person name="Homma H."/>
            <person name="Takahashi N."/>
            <person name="Ohtsubo Y."/>
            <person name="Hoshino T."/>
            <person name="Okahashi N."/>
            <person name="Nakagawa I."/>
            <person name="Kimura S."/>
            <person name="Fujiwara T."/>
            <person name="Hayashi T."/>
            <person name="Shintani S."/>
        </authorList>
    </citation>
    <scope>NUCLEOTIDE SEQUENCE [LARGE SCALE GENOMIC DNA]</scope>
    <source>
        <strain evidence="6">CCUG 46377</strain>
        <strain evidence="8">CCUG46377</strain>
    </source>
</reference>
<dbReference type="AlphaFoldDB" id="F9PAU0"/>
<keyword evidence="8" id="KW-1185">Reference proteome</keyword>
<evidence type="ECO:0000313" key="8">
    <source>
        <dbReference type="Proteomes" id="UP000016985"/>
    </source>
</evidence>
<dbReference type="eggNOG" id="ENOG5033986">
    <property type="taxonomic scope" value="Bacteria"/>
</dbReference>
<keyword evidence="1 4" id="KW-0812">Transmembrane</keyword>
<evidence type="ECO:0000313" key="6">
    <source>
        <dbReference type="EMBL" id="GAD43772.1"/>
    </source>
</evidence>
<evidence type="ECO:0000313" key="7">
    <source>
        <dbReference type="Proteomes" id="UP000003287"/>
    </source>
</evidence>
<organism evidence="5 7">
    <name type="scientific">Streptococcus constellatus subsp. pharyngis SK1060 = CCUG 46377</name>
    <dbReference type="NCBI Taxonomy" id="1035184"/>
    <lineage>
        <taxon>Bacteria</taxon>
        <taxon>Bacillati</taxon>
        <taxon>Bacillota</taxon>
        <taxon>Bacilli</taxon>
        <taxon>Lactobacillales</taxon>
        <taxon>Streptococcaceae</taxon>
        <taxon>Streptococcus</taxon>
        <taxon>Streptococcus anginosus group</taxon>
    </lineage>
</organism>
<keyword evidence="2 4" id="KW-1133">Transmembrane helix</keyword>
<dbReference type="GO" id="GO:0030255">
    <property type="term" value="P:protein secretion by the type IV secretion system"/>
    <property type="evidence" value="ECO:0007669"/>
    <property type="project" value="InterPro"/>
</dbReference>
<protein>
    <submittedName>
        <fullName evidence="5">TrbL/VirB6 plasmid conjugal transfer domain protein</fullName>
    </submittedName>
</protein>
<feature type="transmembrane region" description="Helical" evidence="4">
    <location>
        <begin position="175"/>
        <end position="192"/>
    </location>
</feature>
<keyword evidence="3 4" id="KW-0472">Membrane</keyword>
<dbReference type="RefSeq" id="WP_006268973.1">
    <property type="nucleotide sequence ID" value="NZ_BASX01000002.1"/>
</dbReference>
<evidence type="ECO:0000313" key="5">
    <source>
        <dbReference type="EMBL" id="EGV06752.1"/>
    </source>
</evidence>
<name>F9PAU0_STRCV</name>
<feature type="transmembrane region" description="Helical" evidence="4">
    <location>
        <begin position="25"/>
        <end position="44"/>
    </location>
</feature>
<dbReference type="EMBL" id="BASX01000002">
    <property type="protein sequence ID" value="GAD43772.1"/>
    <property type="molecule type" value="Genomic_DNA"/>
</dbReference>
<evidence type="ECO:0000256" key="3">
    <source>
        <dbReference type="ARBA" id="ARBA00023136"/>
    </source>
</evidence>
<dbReference type="Pfam" id="PF04610">
    <property type="entry name" value="TrbL"/>
    <property type="match status" value="1"/>
</dbReference>
<dbReference type="Proteomes" id="UP000003287">
    <property type="component" value="Unassembled WGS sequence"/>
</dbReference>
<sequence length="244" mass="27044">MDSVTKSLAEYSPTVNQYADKIGNALLPVAAIMILTFFLVDIFSWNKRLGQEGGSLTVQLWMEVALGYVIAFLLVYNISPIFDFIVLIFNKGIGLVNSVLPNNDFKVNMDTSGISGWIFKQVVGMVAKLTQFVGDVSAKILVFMRFFQMYLLKAVAPLIVAFFMSEQTRSVAINFIKHFAAYALQGLLLVIIVKLYPSLITDDMFKASEGDWVTAFASIAKGIVYIICLFGSQRLAKTLLNAMS</sequence>
<feature type="transmembrane region" description="Helical" evidence="4">
    <location>
        <begin position="65"/>
        <end position="89"/>
    </location>
</feature>
<evidence type="ECO:0000256" key="2">
    <source>
        <dbReference type="ARBA" id="ARBA00022989"/>
    </source>
</evidence>
<accession>F9PAU0</accession>
<dbReference type="EMBL" id="AFUP01000009">
    <property type="protein sequence ID" value="EGV06752.1"/>
    <property type="molecule type" value="Genomic_DNA"/>
</dbReference>
<dbReference type="Proteomes" id="UP000016985">
    <property type="component" value="Unassembled WGS sequence"/>
</dbReference>
<evidence type="ECO:0000256" key="1">
    <source>
        <dbReference type="ARBA" id="ARBA00022692"/>
    </source>
</evidence>
<feature type="transmembrane region" description="Helical" evidence="4">
    <location>
        <begin position="140"/>
        <end position="163"/>
    </location>
</feature>
<dbReference type="InterPro" id="IPR007688">
    <property type="entry name" value="Conjugal_tfr_TrbL/VirB6"/>
</dbReference>
<gene>
    <name evidence="6" type="ORF">ANG5_0300</name>
    <name evidence="5" type="ORF">HMPREF1042_2350</name>
</gene>
<feature type="transmembrane region" description="Helical" evidence="4">
    <location>
        <begin position="212"/>
        <end position="231"/>
    </location>
</feature>
<proteinExistence type="predicted"/>